<comment type="caution">
    <text evidence="1">The sequence shown here is derived from an EMBL/GenBank/DDBJ whole genome shotgun (WGS) entry which is preliminary data.</text>
</comment>
<evidence type="ECO:0000313" key="1">
    <source>
        <dbReference type="EMBL" id="KAK1865890.1"/>
    </source>
</evidence>
<gene>
    <name evidence="1" type="ORF">I4F81_008413</name>
</gene>
<reference evidence="1" key="1">
    <citation type="submission" date="2019-11" db="EMBL/GenBank/DDBJ databases">
        <title>Nori genome reveals adaptations in red seaweeds to the harsh intertidal environment.</title>
        <authorList>
            <person name="Wang D."/>
            <person name="Mao Y."/>
        </authorList>
    </citation>
    <scope>NUCLEOTIDE SEQUENCE</scope>
    <source>
        <tissue evidence="1">Gametophyte</tissue>
    </source>
</reference>
<dbReference type="EMBL" id="CM020619">
    <property type="protein sequence ID" value="KAK1865890.1"/>
    <property type="molecule type" value="Genomic_DNA"/>
</dbReference>
<evidence type="ECO:0000313" key="2">
    <source>
        <dbReference type="Proteomes" id="UP000798662"/>
    </source>
</evidence>
<proteinExistence type="predicted"/>
<accession>A0ACC3C6P2</accession>
<sequence length="618" mass="63919">MPGGLASDSLVNKWSQRQTRVCARSKPLAARRPALTLVAAAGNEAAVTALLACGAPVDATFPNPRGWPRQPETALSAAASAGAVGVVAALRAAGATDAGNAALVAVLTAGAAAMVGPLLCRIPPQARAALAAADGGGAKERSVFTDVDINTGASPRRRALFILATIAGDVPEAAMPDLVRALLGVGAWPNAVDSDGRTPLELALGTGRTALVAALLRVPTVRVTGVALAAAARAGNRDLFGRLVARAVAADGTPSGGGVWDAALMHALNELRRYRPPDWMNYSDPTDKKPVPLLQPLARLAVRFGAKMAPYPPKGGDCDQWFSSLGVAPTLTKATAMTPWAAVSGGSSPLAGDGGVAVNAAGWSPEGLTAPLAASLERDGHPRWRQLLAAGAAVNWVDSAGCSPLAAAVSGRHSEDPELLVVLLRDAVPHPSGRGAAVNTGDEKGVPPLLIAMQAGRWTAAGAVLDAGAHVFCSTSTIYEPYDHRSTTPPRTPAGEAAQAGQRVVLNDIARRWEKRRWTRRNAWRRGRNLRTVGRCSAGRGLRLGWRLGAPPLLAEQSMEWLATAAATSVAALVSARRWRPAYGSGLGLPCTTTLSATPWTMVIGLPPERPQTVTWSL</sequence>
<protein>
    <submittedName>
        <fullName evidence="1">Uncharacterized protein</fullName>
    </submittedName>
</protein>
<keyword evidence="2" id="KW-1185">Reference proteome</keyword>
<dbReference type="Proteomes" id="UP000798662">
    <property type="component" value="Chromosome 2"/>
</dbReference>
<name>A0ACC3C6P2_PYRYE</name>
<organism evidence="1 2">
    <name type="scientific">Pyropia yezoensis</name>
    <name type="common">Susabi-nori</name>
    <name type="synonym">Porphyra yezoensis</name>
    <dbReference type="NCBI Taxonomy" id="2788"/>
    <lineage>
        <taxon>Eukaryota</taxon>
        <taxon>Rhodophyta</taxon>
        <taxon>Bangiophyceae</taxon>
        <taxon>Bangiales</taxon>
        <taxon>Bangiaceae</taxon>
        <taxon>Pyropia</taxon>
    </lineage>
</organism>